<keyword evidence="1" id="KW-1133">Transmembrane helix</keyword>
<name>A0AA41QET4_9MICO</name>
<dbReference type="EMBL" id="JAKGSG010000024">
    <property type="protein sequence ID" value="MCF4120807.1"/>
    <property type="molecule type" value="Genomic_DNA"/>
</dbReference>
<feature type="transmembrane region" description="Helical" evidence="1">
    <location>
        <begin position="53"/>
        <end position="73"/>
    </location>
</feature>
<organism evidence="2 3">
    <name type="scientific">Antribacter soli</name>
    <dbReference type="NCBI Taxonomy" id="2910976"/>
    <lineage>
        <taxon>Bacteria</taxon>
        <taxon>Bacillati</taxon>
        <taxon>Actinomycetota</taxon>
        <taxon>Actinomycetes</taxon>
        <taxon>Micrococcales</taxon>
        <taxon>Promicromonosporaceae</taxon>
        <taxon>Antribacter</taxon>
    </lineage>
</organism>
<comment type="caution">
    <text evidence="2">The sequence shown here is derived from an EMBL/GenBank/DDBJ whole genome shotgun (WGS) entry which is preliminary data.</text>
</comment>
<evidence type="ECO:0000256" key="1">
    <source>
        <dbReference type="SAM" id="Phobius"/>
    </source>
</evidence>
<accession>A0AA41QET4</accession>
<keyword evidence="3" id="KW-1185">Reference proteome</keyword>
<protein>
    <submittedName>
        <fullName evidence="2">Uncharacterized protein</fullName>
    </submittedName>
</protein>
<gene>
    <name evidence="2" type="ORF">L1785_07430</name>
</gene>
<evidence type="ECO:0000313" key="2">
    <source>
        <dbReference type="EMBL" id="MCF4120807.1"/>
    </source>
</evidence>
<keyword evidence="1" id="KW-0472">Membrane</keyword>
<dbReference type="RefSeq" id="WP_236088580.1">
    <property type="nucleotide sequence ID" value="NZ_JAKGSG010000024.1"/>
</dbReference>
<dbReference type="Proteomes" id="UP001165405">
    <property type="component" value="Unassembled WGS sequence"/>
</dbReference>
<sequence>MAARLGRRAWMLVWGAVAVVAAAVLTIPTSGTPCVVASDDCVAEAVSLVGMPTNWSVFGIVVVLALGGIYLTLHRKTKTTRAKAAD</sequence>
<reference evidence="2" key="1">
    <citation type="submission" date="2022-01" db="EMBL/GenBank/DDBJ databases">
        <title>Antribacter sp. nov., isolated from Guizhou of China.</title>
        <authorList>
            <person name="Chengliang C."/>
            <person name="Ya Z."/>
        </authorList>
    </citation>
    <scope>NUCLEOTIDE SEQUENCE</scope>
    <source>
        <strain evidence="2">KLBMP 9083</strain>
    </source>
</reference>
<keyword evidence="1" id="KW-0812">Transmembrane</keyword>
<proteinExistence type="predicted"/>
<evidence type="ECO:0000313" key="3">
    <source>
        <dbReference type="Proteomes" id="UP001165405"/>
    </source>
</evidence>
<dbReference type="AlphaFoldDB" id="A0AA41QET4"/>